<evidence type="ECO:0000259" key="2">
    <source>
        <dbReference type="Pfam" id="PF00534"/>
    </source>
</evidence>
<evidence type="ECO:0000256" key="1">
    <source>
        <dbReference type="ARBA" id="ARBA00022679"/>
    </source>
</evidence>
<sequence length="403" mass="45120">MKVLFVHQNAPAQFRHVAARLAANPDNQVIYITHKGKQGLPGVGKIEYEPHRKPAKETHHYLRMTENAVLYGQGVARKAAELKKSGFVPDVMIGHPGWGETLFLKDIFPDSPLISYCEFYYNSVGTNIDFDPEYPDGGEIAFRTRMRNSHHLIAAEAADALYAPTNWQRQQFPSAYRDRIDVIHDGIDCTRACPNSNATFTVDGGPTFKPGDEVVTYVARNLEPYRGFHSFMRALPHILAKRPNAHVVIVGANGVSYGRNLPEGDSYKDRLLKEVMLPKGRVHFTGQLPYARYLNLLQVSAAHVYLTYPFVLSWSCLEALAAGCVVVGSRTKPVEEVIRDGENGLLVDFFNPVEIAERVTDVLANKVDTAALRKAARQSILENYELGKCQVRLDELILRTVEK</sequence>
<gene>
    <name evidence="4" type="ORF">G8E03_05025</name>
</gene>
<evidence type="ECO:0000259" key="3">
    <source>
        <dbReference type="Pfam" id="PF12000"/>
    </source>
</evidence>
<keyword evidence="1 4" id="KW-0808">Transferase</keyword>
<dbReference type="RefSeq" id="WP_166189332.1">
    <property type="nucleotide sequence ID" value="NZ_CP049811.1"/>
</dbReference>
<evidence type="ECO:0000313" key="4">
    <source>
        <dbReference type="EMBL" id="QIK40179.1"/>
    </source>
</evidence>
<dbReference type="SUPFAM" id="SSF53756">
    <property type="entry name" value="UDP-Glycosyltransferase/glycogen phosphorylase"/>
    <property type="match status" value="1"/>
</dbReference>
<evidence type="ECO:0000313" key="5">
    <source>
        <dbReference type="Proteomes" id="UP000500791"/>
    </source>
</evidence>
<keyword evidence="5" id="KW-1185">Reference proteome</keyword>
<dbReference type="EMBL" id="CP049811">
    <property type="protein sequence ID" value="QIK40179.1"/>
    <property type="molecule type" value="Genomic_DNA"/>
</dbReference>
<protein>
    <submittedName>
        <fullName evidence="4">Glycosyltransferase</fullName>
    </submittedName>
</protein>
<dbReference type="GO" id="GO:0009103">
    <property type="term" value="P:lipopolysaccharide biosynthetic process"/>
    <property type="evidence" value="ECO:0007669"/>
    <property type="project" value="TreeGrafter"/>
</dbReference>
<dbReference type="PANTHER" id="PTHR46401:SF2">
    <property type="entry name" value="GLYCOSYLTRANSFERASE WBBK-RELATED"/>
    <property type="match status" value="1"/>
</dbReference>
<dbReference type="CDD" id="cd03818">
    <property type="entry name" value="GT4_ExpC-like"/>
    <property type="match status" value="1"/>
</dbReference>
<dbReference type="AlphaFoldDB" id="A0A6G7VJG7"/>
<dbReference type="PANTHER" id="PTHR46401">
    <property type="entry name" value="GLYCOSYLTRANSFERASE WBBK-RELATED"/>
    <property type="match status" value="1"/>
</dbReference>
<reference evidence="4 5" key="1">
    <citation type="submission" date="2020-03" db="EMBL/GenBank/DDBJ databases">
        <title>Complete genome sequence of Monaibacterium sp. ALG8 with diverse plasmids.</title>
        <authorList>
            <person name="Sun C."/>
        </authorList>
    </citation>
    <scope>NUCLEOTIDE SEQUENCE [LARGE SCALE GENOMIC DNA]</scope>
    <source>
        <strain evidence="4 5">ALG8</strain>
    </source>
</reference>
<organism evidence="4 5">
    <name type="scientific">Pontivivens nitratireducens</name>
    <dbReference type="NCBI Taxonomy" id="2758038"/>
    <lineage>
        <taxon>Bacteria</taxon>
        <taxon>Pseudomonadati</taxon>
        <taxon>Pseudomonadota</taxon>
        <taxon>Alphaproteobacteria</taxon>
        <taxon>Rhodobacterales</taxon>
        <taxon>Paracoccaceae</taxon>
        <taxon>Pontivivens</taxon>
    </lineage>
</organism>
<dbReference type="InterPro" id="IPR001296">
    <property type="entry name" value="Glyco_trans_1"/>
</dbReference>
<feature type="domain" description="Glycosyl transferase family 4" evidence="3">
    <location>
        <begin position="26"/>
        <end position="190"/>
    </location>
</feature>
<dbReference type="Gene3D" id="3.40.50.2000">
    <property type="entry name" value="Glycogen Phosphorylase B"/>
    <property type="match status" value="2"/>
</dbReference>
<name>A0A6G7VJG7_9RHOB</name>
<dbReference type="KEGG" id="mon:G8E03_05025"/>
<feature type="domain" description="Glycosyl transferase family 1" evidence="2">
    <location>
        <begin position="209"/>
        <end position="378"/>
    </location>
</feature>
<proteinExistence type="predicted"/>
<accession>A0A6G7VJG7</accession>
<dbReference type="Proteomes" id="UP000500791">
    <property type="component" value="Chromosome"/>
</dbReference>
<dbReference type="GO" id="GO:0016757">
    <property type="term" value="F:glycosyltransferase activity"/>
    <property type="evidence" value="ECO:0007669"/>
    <property type="project" value="InterPro"/>
</dbReference>
<dbReference type="Pfam" id="PF12000">
    <property type="entry name" value="Glyco_trans_4_3"/>
    <property type="match status" value="1"/>
</dbReference>
<dbReference type="InterPro" id="IPR022623">
    <property type="entry name" value="Glyco_trans_4"/>
</dbReference>
<dbReference type="Pfam" id="PF00534">
    <property type="entry name" value="Glycos_transf_1"/>
    <property type="match status" value="1"/>
</dbReference>